<evidence type="ECO:0000256" key="1">
    <source>
        <dbReference type="ARBA" id="ARBA00023239"/>
    </source>
</evidence>
<dbReference type="PANTHER" id="PTHR21240:SF28">
    <property type="entry name" value="ISO-OROTATE DECARBOXYLASE (EUROFUNG)"/>
    <property type="match status" value="1"/>
</dbReference>
<dbReference type="GO" id="GO:0016831">
    <property type="term" value="F:carboxy-lyase activity"/>
    <property type="evidence" value="ECO:0007669"/>
    <property type="project" value="InterPro"/>
</dbReference>
<evidence type="ECO:0000313" key="4">
    <source>
        <dbReference type="EMBL" id="QOV90424.1"/>
    </source>
</evidence>
<feature type="compositionally biased region" description="Low complexity" evidence="2">
    <location>
        <begin position="332"/>
        <end position="353"/>
    </location>
</feature>
<evidence type="ECO:0000313" key="5">
    <source>
        <dbReference type="Proteomes" id="UP000593765"/>
    </source>
</evidence>
<protein>
    <submittedName>
        <fullName evidence="4">Amidohydrolase family protein</fullName>
    </submittedName>
</protein>
<dbReference type="InterPro" id="IPR032466">
    <property type="entry name" value="Metal_Hydrolase"/>
</dbReference>
<dbReference type="RefSeq" id="WP_206293506.1">
    <property type="nucleotide sequence ID" value="NZ_CP063458.1"/>
</dbReference>
<gene>
    <name evidence="4" type="ORF">IPV69_03385</name>
</gene>
<dbReference type="GO" id="GO:0016787">
    <property type="term" value="F:hydrolase activity"/>
    <property type="evidence" value="ECO:0007669"/>
    <property type="project" value="InterPro"/>
</dbReference>
<proteinExistence type="predicted"/>
<sequence length="816" mass="88136">MTKQSPKRLFGWAKQSREERATAAVSDAGDLATLREPLWDPVVVIPDPWRRNSEPSAEDIAAWAPRFVWPQTTIADRLFSGGRPTADRPYGHPNDGIGTTVPPATLTSELATLLSAASTMAHDSTDDVRLTRQLLATARAMNLVAASEIANAEAASNLVAATAAPTEMPADVAAEPAEVAVEPAEAPSPEQVAVEVPVDVPVTAPAAIVSVVEEEITAVADVDSITLAGSALATATAEISAITDLLSSVMPAGGIDSTGLDSVDTDAFDAAFEAASAYVPSDDALPAMAARLEWTAERSGFDTVRPPVRAAADPALTSPEAHLDRSSESAQTSTDTATEVSAASDAASSVPEASTTIAETVNLPPVDEVAREAVAVDAGTPETIPAEPVALVVDATPDEPPAIEEASAIEADGHIADSRIDEVVVTHDGTVPSADDSVAESAPTLVPDRVDEPVPEPAVEEANESTSAQTPAPAVVVEVKQAVKTTASTVMAPAVRDEYNRTNIDFRRPWPRPKVRGLVIDFHCHLLARRHAEDWFEAADHYGMDVFVTMSPLEEAVALVRDWGRRLRFIAVPQWGDASDRWVDNWLNRIEAFYNLGSRIAKFHAAPGTMAMRGHRLDSPVYKPLFADVKARGMAIMTHIGDPDTWYNGRYDPAKFGTRDEHYAMWESLLEEHRGHTWIGAHLGGNPEDLPRLQRLLDKFPDLWLDCSATRWMVREISARREPAREFFIRNADRILFGSDQVSGDDRQFDFLASRIWCHRKLWETAYIGPSPIIDPDVPADQQPTVRGLALPDAVLQKIYHDNATRLLGKLGMGFE</sequence>
<dbReference type="KEGG" id="hbs:IPV69_03385"/>
<evidence type="ECO:0000256" key="2">
    <source>
        <dbReference type="SAM" id="MobiDB-lite"/>
    </source>
</evidence>
<evidence type="ECO:0000259" key="3">
    <source>
        <dbReference type="Pfam" id="PF04909"/>
    </source>
</evidence>
<dbReference type="GO" id="GO:0005737">
    <property type="term" value="C:cytoplasm"/>
    <property type="evidence" value="ECO:0007669"/>
    <property type="project" value="TreeGrafter"/>
</dbReference>
<dbReference type="InterPro" id="IPR032465">
    <property type="entry name" value="ACMSD"/>
</dbReference>
<dbReference type="Gene3D" id="3.20.20.140">
    <property type="entry name" value="Metal-dependent hydrolases"/>
    <property type="match status" value="1"/>
</dbReference>
<name>A0A7M2WYI6_9BACT</name>
<reference evidence="4 5" key="1">
    <citation type="submission" date="2020-10" db="EMBL/GenBank/DDBJ databases">
        <title>Wide distribution of Phycisphaera-like planctomycetes from WD2101 soil group in peatlands and genome analysis of the first cultivated representative.</title>
        <authorList>
            <person name="Dedysh S.N."/>
            <person name="Beletsky A.V."/>
            <person name="Ivanova A."/>
            <person name="Kulichevskaya I.S."/>
            <person name="Suzina N.E."/>
            <person name="Philippov D.A."/>
            <person name="Rakitin A.L."/>
            <person name="Mardanov A.V."/>
            <person name="Ravin N.V."/>
        </authorList>
    </citation>
    <scope>NUCLEOTIDE SEQUENCE [LARGE SCALE GENOMIC DNA]</scope>
    <source>
        <strain evidence="4 5">M1803</strain>
    </source>
</reference>
<accession>A0A7M2WYI6</accession>
<feature type="domain" description="Amidohydrolase-related" evidence="3">
    <location>
        <begin position="522"/>
        <end position="809"/>
    </location>
</feature>
<dbReference type="InterPro" id="IPR006680">
    <property type="entry name" value="Amidohydro-rel"/>
</dbReference>
<keyword evidence="1" id="KW-0456">Lyase</keyword>
<dbReference type="AlphaFoldDB" id="A0A7M2WYI6"/>
<feature type="region of interest" description="Disordered" evidence="2">
    <location>
        <begin position="430"/>
        <end position="472"/>
    </location>
</feature>
<dbReference type="GO" id="GO:0019748">
    <property type="term" value="P:secondary metabolic process"/>
    <property type="evidence" value="ECO:0007669"/>
    <property type="project" value="TreeGrafter"/>
</dbReference>
<dbReference type="Proteomes" id="UP000593765">
    <property type="component" value="Chromosome"/>
</dbReference>
<dbReference type="EMBL" id="CP063458">
    <property type="protein sequence ID" value="QOV90424.1"/>
    <property type="molecule type" value="Genomic_DNA"/>
</dbReference>
<dbReference type="PANTHER" id="PTHR21240">
    <property type="entry name" value="2-AMINO-3-CARBOXYLMUCONATE-6-SEMIALDEHYDE DECARBOXYLASE"/>
    <property type="match status" value="1"/>
</dbReference>
<dbReference type="SUPFAM" id="SSF51556">
    <property type="entry name" value="Metallo-dependent hydrolases"/>
    <property type="match status" value="1"/>
</dbReference>
<feature type="region of interest" description="Disordered" evidence="2">
    <location>
        <begin position="314"/>
        <end position="353"/>
    </location>
</feature>
<keyword evidence="5" id="KW-1185">Reference proteome</keyword>
<organism evidence="4 5">
    <name type="scientific">Humisphaera borealis</name>
    <dbReference type="NCBI Taxonomy" id="2807512"/>
    <lineage>
        <taxon>Bacteria</taxon>
        <taxon>Pseudomonadati</taxon>
        <taxon>Planctomycetota</taxon>
        <taxon>Phycisphaerae</taxon>
        <taxon>Tepidisphaerales</taxon>
        <taxon>Tepidisphaeraceae</taxon>
        <taxon>Humisphaera</taxon>
    </lineage>
</organism>
<dbReference type="Pfam" id="PF04909">
    <property type="entry name" value="Amidohydro_2"/>
    <property type="match status" value="1"/>
</dbReference>